<sequence length="64" mass="7471">MDCGNLKKNMDRCNCSYPGCPRKGNCCECLHYHLAMDELPACCFPDDVERTFDRSFRRFIETRG</sequence>
<proteinExistence type="predicted"/>
<protein>
    <submittedName>
        <fullName evidence="1">Cytosolic protein</fullName>
    </submittedName>
</protein>
<dbReference type="Pfam" id="PF20095">
    <property type="entry name" value="DUF6485"/>
    <property type="match status" value="1"/>
</dbReference>
<comment type="caution">
    <text evidence="1">The sequence shown here is derived from an EMBL/GenBank/DDBJ whole genome shotgun (WGS) entry which is preliminary data.</text>
</comment>
<accession>A0A7V2F466</accession>
<dbReference type="Proteomes" id="UP000886069">
    <property type="component" value="Unassembled WGS sequence"/>
</dbReference>
<dbReference type="EMBL" id="DSEC01000473">
    <property type="protein sequence ID" value="HER44119.1"/>
    <property type="molecule type" value="Genomic_DNA"/>
</dbReference>
<evidence type="ECO:0000313" key="1">
    <source>
        <dbReference type="EMBL" id="HER44119.1"/>
    </source>
</evidence>
<organism evidence="1">
    <name type="scientific">Eiseniibacteriota bacterium</name>
    <dbReference type="NCBI Taxonomy" id="2212470"/>
    <lineage>
        <taxon>Bacteria</taxon>
        <taxon>Candidatus Eiseniibacteriota</taxon>
    </lineage>
</organism>
<dbReference type="AlphaFoldDB" id="A0A7V2F466"/>
<name>A0A7V2F466_UNCEI</name>
<reference evidence="1" key="1">
    <citation type="journal article" date="2020" name="mSystems">
        <title>Genome- and Community-Level Interaction Insights into Carbon Utilization and Element Cycling Functions of Hydrothermarchaeota in Hydrothermal Sediment.</title>
        <authorList>
            <person name="Zhou Z."/>
            <person name="Liu Y."/>
            <person name="Xu W."/>
            <person name="Pan J."/>
            <person name="Luo Z.H."/>
            <person name="Li M."/>
        </authorList>
    </citation>
    <scope>NUCLEOTIDE SEQUENCE [LARGE SCALE GENOMIC DNA]</scope>
    <source>
        <strain evidence="1">SpSt-1233</strain>
    </source>
</reference>
<gene>
    <name evidence="1" type="ORF">ENO08_06635</name>
</gene>